<gene>
    <name evidence="1" type="ORF">C361_00355</name>
</gene>
<evidence type="ECO:0000313" key="1">
    <source>
        <dbReference type="EMBL" id="OXG29919.1"/>
    </source>
</evidence>
<dbReference type="Proteomes" id="UP000199727">
    <property type="component" value="Unassembled WGS sequence"/>
</dbReference>
<protein>
    <recommendedName>
        <fullName evidence="3">F-box domain-containing protein</fullName>
    </recommendedName>
</protein>
<evidence type="ECO:0000313" key="2">
    <source>
        <dbReference type="Proteomes" id="UP000199727"/>
    </source>
</evidence>
<proteinExistence type="predicted"/>
<name>A0A854QN00_CRYNE</name>
<accession>A0A854QN00</accession>
<comment type="caution">
    <text evidence="1">The sequence shown here is derived from an EMBL/GenBank/DDBJ whole genome shotgun (WGS) entry which is preliminary data.</text>
</comment>
<sequence length="358" mass="40728">MTSSSRPATSIARLPLEIQLQIIHMLKQISSISELINLLCTCRFILAECESGLYERVELSSSVAASFFKGFDLEENKERCFFVRSVQDQGQNNRTTVSQPRKTMLQKLELFGNVKTMRFDDAESIIATSEAVMELKRYQKTISMSKVAPRDSRGPYDILFPQLRRISFGPSSLPKTCRDALPWGAMLDTLGSAWPDNPSLCFHLPPNSFDTYGRISGYLEKRVRSLVLHQGYPSDLILLDKPSGIHAEQVTMYLKPQQIKGTYTYWEDHHWSIVNFCKKYFGERRARHFVDPGSIHSPIFTFVNVSGSLDDIREDIGRQLREMELENGLVEVIQKKVRLVGVGEVREGGCEVCGTWDT</sequence>
<reference evidence="1 2" key="1">
    <citation type="submission" date="2017-06" db="EMBL/GenBank/DDBJ databases">
        <title>Global population genomics of the pathogenic fungus Cryptococcus neoformans var. grubii.</title>
        <authorList>
            <person name="Cuomo C."/>
            <person name="Litvintseva A."/>
            <person name="Chen Y."/>
            <person name="Young S."/>
            <person name="Zeng Q."/>
            <person name="Chapman S."/>
            <person name="Gujja S."/>
            <person name="Saif S."/>
            <person name="Birren B."/>
        </authorList>
    </citation>
    <scope>NUCLEOTIDE SEQUENCE [LARGE SCALE GENOMIC DNA]</scope>
    <source>
        <strain evidence="1 2">Tu259-1</strain>
    </source>
</reference>
<dbReference type="EMBL" id="AMKT01000007">
    <property type="protein sequence ID" value="OXG29919.1"/>
    <property type="molecule type" value="Genomic_DNA"/>
</dbReference>
<organism evidence="1 2">
    <name type="scientific">Cryptococcus neoformans Tu259-1</name>
    <dbReference type="NCBI Taxonomy" id="1230072"/>
    <lineage>
        <taxon>Eukaryota</taxon>
        <taxon>Fungi</taxon>
        <taxon>Dikarya</taxon>
        <taxon>Basidiomycota</taxon>
        <taxon>Agaricomycotina</taxon>
        <taxon>Tremellomycetes</taxon>
        <taxon>Tremellales</taxon>
        <taxon>Cryptococcaceae</taxon>
        <taxon>Cryptococcus</taxon>
        <taxon>Cryptococcus neoformans species complex</taxon>
    </lineage>
</organism>
<dbReference type="AlphaFoldDB" id="A0A854QN00"/>
<dbReference type="OrthoDB" id="2568259at2759"/>
<evidence type="ECO:0008006" key="3">
    <source>
        <dbReference type="Google" id="ProtNLM"/>
    </source>
</evidence>